<evidence type="ECO:0000313" key="1">
    <source>
        <dbReference type="EMBL" id="KAH7915346.1"/>
    </source>
</evidence>
<dbReference type="Proteomes" id="UP000790377">
    <property type="component" value="Unassembled WGS sequence"/>
</dbReference>
<evidence type="ECO:0000313" key="2">
    <source>
        <dbReference type="Proteomes" id="UP000790377"/>
    </source>
</evidence>
<name>A0ACB8AQV0_9AGAM</name>
<gene>
    <name evidence="1" type="ORF">BJ138DRAFT_998087</name>
</gene>
<organism evidence="1 2">
    <name type="scientific">Hygrophoropsis aurantiaca</name>
    <dbReference type="NCBI Taxonomy" id="72124"/>
    <lineage>
        <taxon>Eukaryota</taxon>
        <taxon>Fungi</taxon>
        <taxon>Dikarya</taxon>
        <taxon>Basidiomycota</taxon>
        <taxon>Agaricomycotina</taxon>
        <taxon>Agaricomycetes</taxon>
        <taxon>Agaricomycetidae</taxon>
        <taxon>Boletales</taxon>
        <taxon>Coniophorineae</taxon>
        <taxon>Hygrophoropsidaceae</taxon>
        <taxon>Hygrophoropsis</taxon>
    </lineage>
</organism>
<accession>A0ACB8AQV0</accession>
<proteinExistence type="predicted"/>
<keyword evidence="2" id="KW-1185">Reference proteome</keyword>
<sequence length="227" mass="25015">TQESLREAEELKKAANDHFKASQWNEALVSYRTALGHLPKRKESPKQEISPAEALDSDDDADLGGPRDTAKLETETPPSEIEIECSKARSILNANIAACLMNVGEQKDVVEACTQALLDDPSYIKALQRRAAANEKINTWTSLTHAQEDYTALVDLLPPSSPQHVQAKKALTLLKPRQEAAQKKETDEMMTKLKGLGNTFLSNFGLSTDNFKFEPNGQGGYSMNVSR</sequence>
<protein>
    <submittedName>
        <fullName evidence="1">TPR-like protein</fullName>
    </submittedName>
</protein>
<comment type="caution">
    <text evidence="1">The sequence shown here is derived from an EMBL/GenBank/DDBJ whole genome shotgun (WGS) entry which is preliminary data.</text>
</comment>
<dbReference type="EMBL" id="MU267601">
    <property type="protein sequence ID" value="KAH7915346.1"/>
    <property type="molecule type" value="Genomic_DNA"/>
</dbReference>
<reference evidence="1" key="1">
    <citation type="journal article" date="2021" name="New Phytol.">
        <title>Evolutionary innovations through gain and loss of genes in the ectomycorrhizal Boletales.</title>
        <authorList>
            <person name="Wu G."/>
            <person name="Miyauchi S."/>
            <person name="Morin E."/>
            <person name="Kuo A."/>
            <person name="Drula E."/>
            <person name="Varga T."/>
            <person name="Kohler A."/>
            <person name="Feng B."/>
            <person name="Cao Y."/>
            <person name="Lipzen A."/>
            <person name="Daum C."/>
            <person name="Hundley H."/>
            <person name="Pangilinan J."/>
            <person name="Johnson J."/>
            <person name="Barry K."/>
            <person name="LaButti K."/>
            <person name="Ng V."/>
            <person name="Ahrendt S."/>
            <person name="Min B."/>
            <person name="Choi I.G."/>
            <person name="Park H."/>
            <person name="Plett J.M."/>
            <person name="Magnuson J."/>
            <person name="Spatafora J.W."/>
            <person name="Nagy L.G."/>
            <person name="Henrissat B."/>
            <person name="Grigoriev I.V."/>
            <person name="Yang Z.L."/>
            <person name="Xu J."/>
            <person name="Martin F.M."/>
        </authorList>
    </citation>
    <scope>NUCLEOTIDE SEQUENCE</scope>
    <source>
        <strain evidence="1">ATCC 28755</strain>
    </source>
</reference>
<feature type="non-terminal residue" evidence="1">
    <location>
        <position position="1"/>
    </location>
</feature>